<dbReference type="EMBL" id="DVFZ01000036">
    <property type="protein sequence ID" value="HIQ82200.1"/>
    <property type="molecule type" value="Genomic_DNA"/>
</dbReference>
<name>A0A9D0ZKG8_9FIRM</name>
<gene>
    <name evidence="1" type="ORF">IAA52_03775</name>
</gene>
<reference evidence="1" key="1">
    <citation type="submission" date="2020-10" db="EMBL/GenBank/DDBJ databases">
        <authorList>
            <person name="Gilroy R."/>
        </authorList>
    </citation>
    <scope>NUCLEOTIDE SEQUENCE</scope>
    <source>
        <strain evidence="1">ChiSjej6B24-2974</strain>
    </source>
</reference>
<sequence>MASLICWKIIDVPSGSMERMLIALCAGVVAFKHCINKFLQTGAGFIALKIPLVGVGLTAVEQVPPPVLADHGLEDQAVALHFRTDFEYAAYEYILFPARIAHADMGLAGDQQRIPRIVAVNLKGKR</sequence>
<dbReference type="Proteomes" id="UP000824260">
    <property type="component" value="Unassembled WGS sequence"/>
</dbReference>
<accession>A0A9D0ZKG8</accession>
<comment type="caution">
    <text evidence="1">The sequence shown here is derived from an EMBL/GenBank/DDBJ whole genome shotgun (WGS) entry which is preliminary data.</text>
</comment>
<reference evidence="1" key="2">
    <citation type="journal article" date="2021" name="PeerJ">
        <title>Extensive microbial diversity within the chicken gut microbiome revealed by metagenomics and culture.</title>
        <authorList>
            <person name="Gilroy R."/>
            <person name="Ravi A."/>
            <person name="Getino M."/>
            <person name="Pursley I."/>
            <person name="Horton D.L."/>
            <person name="Alikhan N.F."/>
            <person name="Baker D."/>
            <person name="Gharbi K."/>
            <person name="Hall N."/>
            <person name="Watson M."/>
            <person name="Adriaenssens E.M."/>
            <person name="Foster-Nyarko E."/>
            <person name="Jarju S."/>
            <person name="Secka A."/>
            <person name="Antonio M."/>
            <person name="Oren A."/>
            <person name="Chaudhuri R.R."/>
            <person name="La Ragione R."/>
            <person name="Hildebrand F."/>
            <person name="Pallen M.J."/>
        </authorList>
    </citation>
    <scope>NUCLEOTIDE SEQUENCE</scope>
    <source>
        <strain evidence="1">ChiSjej6B24-2974</strain>
    </source>
</reference>
<proteinExistence type="predicted"/>
<evidence type="ECO:0000313" key="2">
    <source>
        <dbReference type="Proteomes" id="UP000824260"/>
    </source>
</evidence>
<evidence type="ECO:0000313" key="1">
    <source>
        <dbReference type="EMBL" id="HIQ82200.1"/>
    </source>
</evidence>
<dbReference type="AlphaFoldDB" id="A0A9D0ZKG8"/>
<protein>
    <submittedName>
        <fullName evidence="1">Uncharacterized protein</fullName>
    </submittedName>
</protein>
<organism evidence="1 2">
    <name type="scientific">Candidatus Pullichristensenella stercorigallinarum</name>
    <dbReference type="NCBI Taxonomy" id="2840909"/>
    <lineage>
        <taxon>Bacteria</taxon>
        <taxon>Bacillati</taxon>
        <taxon>Bacillota</taxon>
        <taxon>Clostridia</taxon>
        <taxon>Candidatus Pullichristensenella</taxon>
    </lineage>
</organism>